<dbReference type="GO" id="GO:0015074">
    <property type="term" value="P:DNA integration"/>
    <property type="evidence" value="ECO:0007669"/>
    <property type="project" value="UniProtKB-KW"/>
</dbReference>
<evidence type="ECO:0000259" key="7">
    <source>
        <dbReference type="PROSITE" id="PS51736"/>
    </source>
</evidence>
<dbReference type="InterPro" id="IPR050639">
    <property type="entry name" value="SSR_resolvase"/>
</dbReference>
<feature type="active site" description="O-(5'-phospho-DNA)-serine intermediate" evidence="5 6">
    <location>
        <position position="9"/>
    </location>
</feature>
<evidence type="ECO:0000256" key="6">
    <source>
        <dbReference type="PROSITE-ProRule" id="PRU10137"/>
    </source>
</evidence>
<keyword evidence="2" id="KW-0229">DNA integration</keyword>
<feature type="domain" description="Resolvase/invertase-type recombinase catalytic" evidence="7">
    <location>
        <begin position="1"/>
        <end position="136"/>
    </location>
</feature>
<dbReference type="PANTHER" id="PTHR30461">
    <property type="entry name" value="DNA-INVERTASE FROM LAMBDOID PROPHAGE"/>
    <property type="match status" value="1"/>
</dbReference>
<dbReference type="RefSeq" id="WP_155112047.1">
    <property type="nucleotide sequence ID" value="NZ_WMIB01000006.1"/>
</dbReference>
<dbReference type="AlphaFoldDB" id="A0A7X2S518"/>
<evidence type="ECO:0000313" key="9">
    <source>
        <dbReference type="Proteomes" id="UP000434639"/>
    </source>
</evidence>
<dbReference type="Pfam" id="PF02796">
    <property type="entry name" value="HTH_7"/>
    <property type="match status" value="1"/>
</dbReference>
<accession>A0A7X2S518</accession>
<evidence type="ECO:0000256" key="1">
    <source>
        <dbReference type="ARBA" id="ARBA00009913"/>
    </source>
</evidence>
<keyword evidence="9" id="KW-1185">Reference proteome</keyword>
<evidence type="ECO:0000256" key="2">
    <source>
        <dbReference type="ARBA" id="ARBA00022908"/>
    </source>
</evidence>
<name>A0A7X2S518_9BACI</name>
<dbReference type="PANTHER" id="PTHR30461:SF2">
    <property type="entry name" value="SERINE RECOMBINASE PINE-RELATED"/>
    <property type="match status" value="1"/>
</dbReference>
<proteinExistence type="inferred from homology"/>
<dbReference type="PROSITE" id="PS00398">
    <property type="entry name" value="RECOMBINASES_2"/>
    <property type="match status" value="1"/>
</dbReference>
<dbReference type="Gene3D" id="1.10.10.60">
    <property type="entry name" value="Homeodomain-like"/>
    <property type="match status" value="1"/>
</dbReference>
<dbReference type="OrthoDB" id="9797501at2"/>
<keyword evidence="3" id="KW-0238">DNA-binding</keyword>
<sequence>MKLGYARVSTLDQSLELQKDALLKEGVELEYIYEEKVSGTKTDRPKLAELLSYARKGDQIVVYKLDRLSRSTKHLIELSEELETKGIELISIQDKIDTTTAMGNAIFRMLAVLSEMERDIISERTKAGLESARARGRKGGRPKMSKEQLDHAIDLYETKKYSIKDITEKTSVSKAKLYKELKERQAIL</sequence>
<dbReference type="InterPro" id="IPR006118">
    <property type="entry name" value="Recombinase_CS"/>
</dbReference>
<evidence type="ECO:0000256" key="3">
    <source>
        <dbReference type="ARBA" id="ARBA00023125"/>
    </source>
</evidence>
<evidence type="ECO:0000313" key="8">
    <source>
        <dbReference type="EMBL" id="MTH53527.1"/>
    </source>
</evidence>
<dbReference type="EMBL" id="WMIB01000006">
    <property type="protein sequence ID" value="MTH53527.1"/>
    <property type="molecule type" value="Genomic_DNA"/>
</dbReference>
<protein>
    <submittedName>
        <fullName evidence="8">Recombinase family protein</fullName>
    </submittedName>
</protein>
<keyword evidence="4" id="KW-0233">DNA recombination</keyword>
<dbReference type="GO" id="GO:0003677">
    <property type="term" value="F:DNA binding"/>
    <property type="evidence" value="ECO:0007669"/>
    <property type="project" value="UniProtKB-KW"/>
</dbReference>
<dbReference type="Gene3D" id="3.40.50.1390">
    <property type="entry name" value="Resolvase, N-terminal catalytic domain"/>
    <property type="match status" value="1"/>
</dbReference>
<dbReference type="InterPro" id="IPR006120">
    <property type="entry name" value="Resolvase_HTH_dom"/>
</dbReference>
<comment type="similarity">
    <text evidence="1">Belongs to the site-specific recombinase resolvase family.</text>
</comment>
<evidence type="ECO:0000256" key="5">
    <source>
        <dbReference type="PIRSR" id="PIRSR606118-50"/>
    </source>
</evidence>
<dbReference type="SUPFAM" id="SSF53041">
    <property type="entry name" value="Resolvase-like"/>
    <property type="match status" value="1"/>
</dbReference>
<dbReference type="GO" id="GO:0000150">
    <property type="term" value="F:DNA strand exchange activity"/>
    <property type="evidence" value="ECO:0007669"/>
    <property type="project" value="InterPro"/>
</dbReference>
<dbReference type="Pfam" id="PF00239">
    <property type="entry name" value="Resolvase"/>
    <property type="match status" value="1"/>
</dbReference>
<dbReference type="InterPro" id="IPR036162">
    <property type="entry name" value="Resolvase-like_N_sf"/>
</dbReference>
<dbReference type="PROSITE" id="PS51736">
    <property type="entry name" value="RECOMBINASES_3"/>
    <property type="match status" value="1"/>
</dbReference>
<dbReference type="InterPro" id="IPR006119">
    <property type="entry name" value="Resolv_N"/>
</dbReference>
<dbReference type="PROSITE" id="PS00397">
    <property type="entry name" value="RECOMBINASES_1"/>
    <property type="match status" value="1"/>
</dbReference>
<comment type="caution">
    <text evidence="8">The sequence shown here is derived from an EMBL/GenBank/DDBJ whole genome shotgun (WGS) entry which is preliminary data.</text>
</comment>
<evidence type="ECO:0000256" key="4">
    <source>
        <dbReference type="ARBA" id="ARBA00023172"/>
    </source>
</evidence>
<dbReference type="CDD" id="cd03768">
    <property type="entry name" value="SR_ResInv"/>
    <property type="match status" value="1"/>
</dbReference>
<gene>
    <name evidence="8" type="ORF">GKZ89_08860</name>
</gene>
<dbReference type="Proteomes" id="UP000434639">
    <property type="component" value="Unassembled WGS sequence"/>
</dbReference>
<dbReference type="SMART" id="SM00857">
    <property type="entry name" value="Resolvase"/>
    <property type="match status" value="1"/>
</dbReference>
<dbReference type="FunFam" id="3.40.50.1390:FF:000001">
    <property type="entry name" value="DNA recombinase"/>
    <property type="match status" value="1"/>
</dbReference>
<organism evidence="8 9">
    <name type="scientific">Metabacillus mangrovi</name>
    <dbReference type="NCBI Taxonomy" id="1491830"/>
    <lineage>
        <taxon>Bacteria</taxon>
        <taxon>Bacillati</taxon>
        <taxon>Bacillota</taxon>
        <taxon>Bacilli</taxon>
        <taxon>Bacillales</taxon>
        <taxon>Bacillaceae</taxon>
        <taxon>Metabacillus</taxon>
    </lineage>
</organism>
<reference evidence="8 9" key="1">
    <citation type="journal article" date="2017" name="Int. J. Syst. Evol. Microbiol.">
        <title>Bacillus mangrovi sp. nov., isolated from a sediment sample from a mangrove forest.</title>
        <authorList>
            <person name="Gupta V."/>
            <person name="Singh P.K."/>
            <person name="Korpole S."/>
            <person name="Tanuku N.R.S."/>
            <person name="Pinnaka A.K."/>
        </authorList>
    </citation>
    <scope>NUCLEOTIDE SEQUENCE [LARGE SCALE GENOMIC DNA]</scope>
    <source>
        <strain evidence="8 9">KCTC 33872</strain>
    </source>
</reference>